<dbReference type="EMBL" id="LCOK01000012">
    <property type="protein sequence ID" value="KKU76800.1"/>
    <property type="molecule type" value="Genomic_DNA"/>
</dbReference>
<keyword evidence="1" id="KW-0472">Membrane</keyword>
<evidence type="ECO:0000313" key="2">
    <source>
        <dbReference type="EMBL" id="KKU76800.1"/>
    </source>
</evidence>
<dbReference type="Proteomes" id="UP000034682">
    <property type="component" value="Unassembled WGS sequence"/>
</dbReference>
<comment type="caution">
    <text evidence="2">The sequence shown here is derived from an EMBL/GenBank/DDBJ whole genome shotgun (WGS) entry which is preliminary data.</text>
</comment>
<reference evidence="2 3" key="1">
    <citation type="journal article" date="2015" name="Nature">
        <title>rRNA introns, odd ribosomes, and small enigmatic genomes across a large radiation of phyla.</title>
        <authorList>
            <person name="Brown C.T."/>
            <person name="Hug L.A."/>
            <person name="Thomas B.C."/>
            <person name="Sharon I."/>
            <person name="Castelle C.J."/>
            <person name="Singh A."/>
            <person name="Wilkins M.J."/>
            <person name="Williams K.H."/>
            <person name="Banfield J.F."/>
        </authorList>
    </citation>
    <scope>NUCLEOTIDE SEQUENCE [LARGE SCALE GENOMIC DNA]</scope>
</reference>
<keyword evidence="1" id="KW-0812">Transmembrane</keyword>
<feature type="transmembrane region" description="Helical" evidence="1">
    <location>
        <begin position="12"/>
        <end position="34"/>
    </location>
</feature>
<sequence>MERISFFLARYLVAALTVLGVLAFLAIIFIFRLLGIPLVLWSAVIAVLYSFIAMMVFAMIIKRMETRAFDRLGKRMSKHRNGDHPASRGSLDDLDDAEIDRRLRR</sequence>
<accession>A0A0G1W3B6</accession>
<gene>
    <name evidence="2" type="ORF">UY02_C0012G0006</name>
</gene>
<name>A0A0G1W3B6_9BACT</name>
<feature type="transmembrane region" description="Helical" evidence="1">
    <location>
        <begin position="40"/>
        <end position="61"/>
    </location>
</feature>
<evidence type="ECO:0000256" key="1">
    <source>
        <dbReference type="SAM" id="Phobius"/>
    </source>
</evidence>
<proteinExistence type="predicted"/>
<keyword evidence="1" id="KW-1133">Transmembrane helix</keyword>
<protein>
    <submittedName>
        <fullName evidence="2">Uncharacterized protein</fullName>
    </submittedName>
</protein>
<organism evidence="2 3">
    <name type="scientific">Candidatus Giovannonibacteria bacterium GW2011_GWB1_47_6b</name>
    <dbReference type="NCBI Taxonomy" id="1618655"/>
    <lineage>
        <taxon>Bacteria</taxon>
        <taxon>Candidatus Giovannoniibacteriota</taxon>
    </lineage>
</organism>
<dbReference type="AlphaFoldDB" id="A0A0G1W3B6"/>
<evidence type="ECO:0000313" key="3">
    <source>
        <dbReference type="Proteomes" id="UP000034682"/>
    </source>
</evidence>